<organism evidence="17 18">
    <name type="scientific">Blomia tropicalis</name>
    <name type="common">Mite</name>
    <dbReference type="NCBI Taxonomy" id="40697"/>
    <lineage>
        <taxon>Eukaryota</taxon>
        <taxon>Metazoa</taxon>
        <taxon>Ecdysozoa</taxon>
        <taxon>Arthropoda</taxon>
        <taxon>Chelicerata</taxon>
        <taxon>Arachnida</taxon>
        <taxon>Acari</taxon>
        <taxon>Acariformes</taxon>
        <taxon>Sarcoptiformes</taxon>
        <taxon>Astigmata</taxon>
        <taxon>Glycyphagoidea</taxon>
        <taxon>Echimyopodidae</taxon>
        <taxon>Blomia</taxon>
    </lineage>
</organism>
<proteinExistence type="inferred from homology"/>
<evidence type="ECO:0000256" key="3">
    <source>
        <dbReference type="ARBA" id="ARBA00010222"/>
    </source>
</evidence>
<comment type="caution">
    <text evidence="17">The sequence shown here is derived from an EMBL/GenBank/DDBJ whole genome shotgun (WGS) entry which is preliminary data.</text>
</comment>
<keyword evidence="13" id="KW-0040">ANK repeat</keyword>
<keyword evidence="8" id="KW-0800">Toxin</keyword>
<dbReference type="GO" id="GO:0044218">
    <property type="term" value="C:other organism cell membrane"/>
    <property type="evidence" value="ECO:0007669"/>
    <property type="project" value="UniProtKB-KW"/>
</dbReference>
<feature type="coiled-coil region" evidence="14">
    <location>
        <begin position="54"/>
        <end position="115"/>
    </location>
</feature>
<evidence type="ECO:0000259" key="16">
    <source>
        <dbReference type="PROSITE" id="PS51977"/>
    </source>
</evidence>
<dbReference type="InterPro" id="IPR036616">
    <property type="entry name" value="Poly(ADP-ribose)pol_reg_dom_sf"/>
</dbReference>
<dbReference type="InterPro" id="IPR021629">
    <property type="entry name" value="Mediator_Med23"/>
</dbReference>
<keyword evidence="9" id="KW-0804">Transcription</keyword>
<protein>
    <recommendedName>
        <fullName evidence="4">Mediator of RNA polymerase II transcription subunit 23</fullName>
    </recommendedName>
    <alternativeName>
        <fullName evidence="12">Mediator complex subunit 23</fullName>
    </alternativeName>
</protein>
<evidence type="ECO:0000256" key="1">
    <source>
        <dbReference type="ARBA" id="ARBA00004123"/>
    </source>
</evidence>
<dbReference type="GO" id="GO:0010628">
    <property type="term" value="P:positive regulation of gene expression"/>
    <property type="evidence" value="ECO:0007669"/>
    <property type="project" value="TreeGrafter"/>
</dbReference>
<evidence type="ECO:0000256" key="4">
    <source>
        <dbReference type="ARBA" id="ARBA00019696"/>
    </source>
</evidence>
<evidence type="ECO:0000256" key="5">
    <source>
        <dbReference type="ARBA" id="ARBA00022483"/>
    </source>
</evidence>
<dbReference type="InterPro" id="IPR002110">
    <property type="entry name" value="Ankyrin_rpt"/>
</dbReference>
<dbReference type="Proteomes" id="UP001142055">
    <property type="component" value="Chromosome 3"/>
</dbReference>
<keyword evidence="5" id="KW-0268">Exocytosis</keyword>
<dbReference type="GO" id="GO:0006357">
    <property type="term" value="P:regulation of transcription by RNA polymerase II"/>
    <property type="evidence" value="ECO:0007669"/>
    <property type="project" value="TreeGrafter"/>
</dbReference>
<evidence type="ECO:0000256" key="2">
    <source>
        <dbReference type="ARBA" id="ARBA00004175"/>
    </source>
</evidence>
<dbReference type="PROSITE" id="PS50297">
    <property type="entry name" value="ANK_REP_REGION"/>
    <property type="match status" value="3"/>
</dbReference>
<dbReference type="EMBL" id="JAPWDV010000003">
    <property type="protein sequence ID" value="KAJ6218180.1"/>
    <property type="molecule type" value="Genomic_DNA"/>
</dbReference>
<feature type="domain" description="WGR" evidence="16">
    <location>
        <begin position="1489"/>
        <end position="1588"/>
    </location>
</feature>
<feature type="repeat" description="ANK" evidence="13">
    <location>
        <begin position="941"/>
        <end position="977"/>
    </location>
</feature>
<dbReference type="SMART" id="SM00248">
    <property type="entry name" value="ANK"/>
    <property type="match status" value="16"/>
</dbReference>
<evidence type="ECO:0000256" key="6">
    <source>
        <dbReference type="ARBA" id="ARBA00022537"/>
    </source>
</evidence>
<keyword evidence="6" id="KW-1052">Target cell membrane</keyword>
<dbReference type="SMART" id="SM00773">
    <property type="entry name" value="WGR"/>
    <property type="match status" value="1"/>
</dbReference>
<dbReference type="GO" id="GO:0006887">
    <property type="term" value="P:exocytosis"/>
    <property type="evidence" value="ECO:0007669"/>
    <property type="project" value="UniProtKB-KW"/>
</dbReference>
<feature type="region of interest" description="Disordered" evidence="15">
    <location>
        <begin position="165"/>
        <end position="216"/>
    </location>
</feature>
<gene>
    <name evidence="17" type="ORF">RDWZM_009337</name>
</gene>
<keyword evidence="7" id="KW-0805">Transcription regulation</keyword>
<keyword evidence="8" id="KW-0528">Neurotoxin</keyword>
<dbReference type="InterPro" id="IPR008893">
    <property type="entry name" value="WGR_domain"/>
</dbReference>
<dbReference type="GO" id="GO:0016592">
    <property type="term" value="C:mediator complex"/>
    <property type="evidence" value="ECO:0007669"/>
    <property type="project" value="TreeGrafter"/>
</dbReference>
<evidence type="ECO:0000256" key="14">
    <source>
        <dbReference type="SAM" id="Coils"/>
    </source>
</evidence>
<evidence type="ECO:0000256" key="8">
    <source>
        <dbReference type="ARBA" id="ARBA00023028"/>
    </source>
</evidence>
<keyword evidence="11" id="KW-1053">Target membrane</keyword>
<dbReference type="SUPFAM" id="SSF56399">
    <property type="entry name" value="ADP-ribosylation"/>
    <property type="match status" value="1"/>
</dbReference>
<name>A0A9Q0M6C1_BLOTA</name>
<dbReference type="Gene3D" id="1.25.40.20">
    <property type="entry name" value="Ankyrin repeat-containing domain"/>
    <property type="match status" value="5"/>
</dbReference>
<keyword evidence="14" id="KW-0175">Coiled coil</keyword>
<evidence type="ECO:0000256" key="9">
    <source>
        <dbReference type="ARBA" id="ARBA00023163"/>
    </source>
</evidence>
<dbReference type="InterPro" id="IPR036930">
    <property type="entry name" value="WGR_dom_sf"/>
</dbReference>
<dbReference type="Pfam" id="PF05406">
    <property type="entry name" value="WGR"/>
    <property type="match status" value="1"/>
</dbReference>
<evidence type="ECO:0000256" key="7">
    <source>
        <dbReference type="ARBA" id="ARBA00023015"/>
    </source>
</evidence>
<feature type="repeat" description="ANK" evidence="13">
    <location>
        <begin position="624"/>
        <end position="656"/>
    </location>
</feature>
<evidence type="ECO:0000256" key="13">
    <source>
        <dbReference type="PROSITE-ProRule" id="PRU00023"/>
    </source>
</evidence>
<dbReference type="GO" id="GO:0044231">
    <property type="term" value="C:host cell presynaptic membrane"/>
    <property type="evidence" value="ECO:0007669"/>
    <property type="project" value="UniProtKB-KW"/>
</dbReference>
<dbReference type="Pfam" id="PF11573">
    <property type="entry name" value="Med23"/>
    <property type="match status" value="1"/>
</dbReference>
<keyword evidence="10" id="KW-0539">Nucleus</keyword>
<dbReference type="GO" id="GO:0003950">
    <property type="term" value="F:NAD+ poly-ADP-ribosyltransferase activity"/>
    <property type="evidence" value="ECO:0007669"/>
    <property type="project" value="InterPro"/>
</dbReference>
<dbReference type="SUPFAM" id="SSF48403">
    <property type="entry name" value="Ankyrin repeat"/>
    <property type="match status" value="4"/>
</dbReference>
<dbReference type="PROSITE" id="PS51977">
    <property type="entry name" value="WGR"/>
    <property type="match status" value="1"/>
</dbReference>
<dbReference type="InterPro" id="IPR036770">
    <property type="entry name" value="Ankyrin_rpt-contain_sf"/>
</dbReference>
<dbReference type="PANTHER" id="PTHR12691">
    <property type="entry name" value="MEDIATOR OF RNA POLYMERASE II TRANSCRIPTION SUBUNIT 23"/>
    <property type="match status" value="1"/>
</dbReference>
<evidence type="ECO:0000256" key="10">
    <source>
        <dbReference type="ARBA" id="ARBA00023242"/>
    </source>
</evidence>
<dbReference type="Pfam" id="PF12796">
    <property type="entry name" value="Ank_2"/>
    <property type="match status" value="5"/>
</dbReference>
<comment type="similarity">
    <text evidence="3">Belongs to the Mediator complex subunit 23 family.</text>
</comment>
<dbReference type="Gene3D" id="1.20.142.10">
    <property type="entry name" value="Poly(ADP-ribose) polymerase, regulatory domain"/>
    <property type="match status" value="1"/>
</dbReference>
<dbReference type="SUPFAM" id="SSF142921">
    <property type="entry name" value="WGR domain-like"/>
    <property type="match status" value="1"/>
</dbReference>
<evidence type="ECO:0000313" key="17">
    <source>
        <dbReference type="EMBL" id="KAJ6218180.1"/>
    </source>
</evidence>
<keyword evidence="18" id="KW-1185">Reference proteome</keyword>
<feature type="repeat" description="ANK" evidence="13">
    <location>
        <begin position="591"/>
        <end position="623"/>
    </location>
</feature>
<accession>A0A9Q0M6C1</accession>
<dbReference type="PROSITE" id="PS50088">
    <property type="entry name" value="ANK_REPEAT"/>
    <property type="match status" value="5"/>
</dbReference>
<dbReference type="PRINTS" id="PR01415">
    <property type="entry name" value="ANKYRIN"/>
</dbReference>
<feature type="compositionally biased region" description="Low complexity" evidence="15">
    <location>
        <begin position="180"/>
        <end position="198"/>
    </location>
</feature>
<dbReference type="PANTHER" id="PTHR12691:SF10">
    <property type="entry name" value="MEDIATOR OF RNA POLYMERASE II TRANSCRIPTION SUBUNIT 23"/>
    <property type="match status" value="1"/>
</dbReference>
<keyword evidence="11" id="KW-0472">Membrane</keyword>
<feature type="repeat" description="ANK" evidence="13">
    <location>
        <begin position="555"/>
        <end position="587"/>
    </location>
</feature>
<evidence type="ECO:0000313" key="18">
    <source>
        <dbReference type="Proteomes" id="UP001142055"/>
    </source>
</evidence>
<reference evidence="17" key="1">
    <citation type="submission" date="2022-12" db="EMBL/GenBank/DDBJ databases">
        <title>Genome assemblies of Blomia tropicalis.</title>
        <authorList>
            <person name="Cui Y."/>
        </authorList>
    </citation>
    <scope>NUCLEOTIDE SEQUENCE</scope>
    <source>
        <tissue evidence="17">Adult mites</tissue>
    </source>
</reference>
<sequence>MEHSDPNNGIDNTQTCLDNKCIPSTEQARVNMLSTNGNQLKTTVSDKKSTRKRLSRYSQSLQTLAQKNKELKMKGINEPFDPTKVLSDGLDISILDKEKEIMKNMKNGKKNVNENLIVQKQNINLNQGIVDNSETENSDNNIEETVKEEFVKPKRIKVLRTTRGRRKPKWVNSPTTSISNNNCNKKNVVEKPITPSSRSKSRKISPMNLNIDAGSPQNDITTIKFDNYSKSDTSSDDQTQEKDLMFNSRVELPSVSTYVNSKLLIRAVLLNDSVQLINQLQQNSNSICSVTIPRSLCNKWDALNYAIDCEDIISFNHLVKATNLADYPQYIHSIEMFHSELLLDEASYQLKINEGLLNSSYAKFAIKNNISHHFIKKIQSHFINKLNDFTSNIMVAVKHGHYDLFYFLAQEICNSDSTIFNKSHLKLFDQTSCEPNLSILSEYTLPDFKMYPLHIAAINPDPNLFYSIANNSLDKLYSTDYEGWMPMHYASVCSTFFNLQFLLNLGVSTSTFDSKGNTPLHLATKCNRFENVALILNSELSHSSTSISLRSYNQKGWTPLHIACKKGLTNMIRFFLENKADVNIVSSSNSGELTPLMIASQYGHLKLVELLIENGANVNCLDKKNRNPLTHAVMNGHSSIVNCLLNHSANASCKDIFGNNLFHYALAYGWYFCYEIILKATVNLKDTNTFGLTPICAAFMKGHIGIIEDIFRRNILGVNVPVNDLGVNLVMLTFSLYPDNRMLSILKLFIEKYKCDFAKTDYNGNNAFHYLLHCEAKHKSHNSLKNLIFKTNKNGELPVEYFIKSSRRIVSQSKAFSFDVINHDLSDFTEMMLNFYDLSFIQNISLLNMAAEYSSPTVINILSTRCLLNESSKDGKNNPLAIAIRKNMIENAKSLIKCGSKPDIQICGLSCFMYYLKHCKSFELVFELTRCWSNPKETDLDSNTALHLACANIENDQCYDLIRFLIEKGVDINSQNKFGKTALHIAFDSNSITKKLCNIFDILLQKGINLYLRDNHGFIALNYLFKRNADENIIISIIQMIDTKKYELNSFLDNNGSNLLHCCVKTGNVASLAFFKSLIDINKPNNEGITPLILASINQDKESVMVLLRSDVDLFKNHFFDNDDGKRKNLFSVILNNGWMDILYEMLEVAKSSNRLLEFTNQLIQSRCLELAIMAFKIIKFSTNEISNEKQVEFFKLFDMELIHETITEMFLNALTNWNDILCEQLLKMIRLDDLKESLTVKMKNLIIGFLDEEYSFDSLSFYPIMENGQTSNRYSTIEDHTFKNKIQYSPLIVAIIAGKHDIVKWMLSIKHNGKYAVNVNFADSNQRTPIMHAILNNDLKMIKLLMDRNYCYDEDKTCWLDIKSTFTNRNDVDLLARDKNMYTLFHYLILPFEYFNYSKSDLLFNFLWQMLDDIYKTQDFISELYKMSVDNHVLNISNLLKNLEQQIIACHPIAKKSVNVKKSIYNFVNDYDEHLNQCSRVQKYTYSSRNILHDEIQRMPYDVTFTKLDSQFGKCCYNYNFYKMQITSVVNKYILTIRYGRVGTVGNIKKTYYESKQEIIEEFERIFFLKSGNKWCVDQFKLNEDKYRVVGTHKRNLKLVTFDLDINLDQLVTIKSELSIDLRDLIIRWITCEMKHIETCAEYEMLNSSILDNCCGILEQIYSHIDKHKIPSNTNKKRSLKYMNDIIDLSEEFYNQIGIYGKEFDSLKPIMNLSEYLEKIRHIHQLKGSIFSKELLYCAQKMKDLNPVDYVYDSFCYELENVPIESEEWKFVHLYLKNSIEFNFKTITFYRVKHYGDQLDSRNSYLLWYRLHSNSIIQTFSKGLQLEPTCDRNSNLVYKSITLTNKITGYNREESDQLIYLLLCEAKLDNILEVEFDEPINRQLIENKDAIVIKDETITNMDYFQKYLSWKVPKLTIEMDILLSEECNRVGDFIDKLINCDILDDIFSGFVIHYNENEISYKKEVQENFLAILKELPKESMDEVIKYYVYRTSVTINYQHCTQLFSLLEVAIHKEITTAKYACMCICWLENFDFQNEVFWVTSLNFIHRIIKFVDYKGVRDIMTVLLAKITLIPSKSSLSSKQINSLYVLIEYIFDRDAALLPAYFVLDEIQKKCAWQNGHWKFSKLISSFVDSFRSVAKIVSNSGRPKILPLVGHSFSPSSFKLDHVTGKFKLRGLLPYDKELNEPQISLLQFIIEQNNSCEMIVSMLSLNITKGRNIIVENLLVELFIKAITKSGNLKFHENESFENLDLENGDNEIIQIMSFWQHVSSTSLFLEFMYQSILLPNFLEDLYKSIVKYKNQHSVSKLLKSREFLMWALMMIISNHVQKSAMENPVICQLFDLLYPEKEPIPLPDMSKLNSIYILSAATTWILMMKKAEVSQIKFYPIPISLKLHVEFLQETAITVVNNSNQTDFSIVPICNSFFLTPSNDAKVKPFIENILNKGSSSGTNGIGSNGQYPVPMNILDSLTIQTKIILLNHIMSEFTHLAQTKSLPTLPSGLVETYSRLMTYNEIENFGIKTFSGQLLLNFVRNHCWSYLYSSLELFAYRMHHVNCAYRIQILRQLHTKSAITQIHHIQLYTCIENTTLKILLGLNSTEFLNLPNLIQHRGNESALSFLPSDSEELIKIFVLTLARAFHVTGSETLSAAWVNEMLTGVKVFLNTNLSWPEFTLKCFPSVIAKFYQEMAKPKEPTKEQLKQSVEEDFRKWKSMSNEGAIIKHFTSKGPPSLFYCLLYKLLLDNEPISLVAYKILDRIPARNQSLLLRTFADYLVYEVANVGGNRLNKFLEVLSDFIWKYGIVSFDRLLLCLALRNFEGNDAQVCFFIIISILVKNTEFQKRVSEFVKENSPEHWKQSNWAEKQSQFQKKFPEKYYFDHIQDNSQGASTSTSLPVMFSNVCLRVLPVMDVIIHRIIELPNNAQTAITIDPIIEQHGCLYKFHSQPITFLYNTLHYYEANLRKKTNVKRKLVYGIINAFKDIRPRNWAVTETFLNYCQKNNDEEWNVGPDYYRHLIGRLVDAMSGQSKNAFYTTDYRFNEFPNVTSHALFVTSVEILALPGEPADIAGSIVNIVTKHHRSLPRQDIELWINAIAMIFTSLPDSYSNVINERIITFLENPQALADKDLFYLVDFNTSRMFMNESEISYLVGLSHAFWNHGSIGQICSLEQFLKERIKPIIQNEEQFLFVCYLVGPFLDRFSIERTRCVMDIVTELYGMLEIIDKKCPKLKHVDKICDLLYHIKYQFTGDLIKKKLENPIKNMKPELSNKLRFISNIVTTTDST</sequence>
<keyword evidence="8" id="KW-0638">Presynaptic neurotoxin</keyword>
<comment type="subcellular location">
    <subcellularLocation>
        <location evidence="1">Nucleus</location>
    </subcellularLocation>
    <subcellularLocation>
        <location evidence="2">Target cell membrane</location>
    </subcellularLocation>
</comment>
<evidence type="ECO:0000256" key="11">
    <source>
        <dbReference type="ARBA" id="ARBA00023298"/>
    </source>
</evidence>
<feature type="repeat" description="ANK" evidence="13">
    <location>
        <begin position="978"/>
        <end position="1015"/>
    </location>
</feature>
<dbReference type="GO" id="GO:0005667">
    <property type="term" value="C:transcription regulator complex"/>
    <property type="evidence" value="ECO:0007669"/>
    <property type="project" value="TreeGrafter"/>
</dbReference>
<evidence type="ECO:0000256" key="12">
    <source>
        <dbReference type="ARBA" id="ARBA00031961"/>
    </source>
</evidence>
<evidence type="ECO:0000256" key="15">
    <source>
        <dbReference type="SAM" id="MobiDB-lite"/>
    </source>
</evidence>